<dbReference type="AlphaFoldDB" id="U2M681"/>
<sequence length="406" mass="45573">MKIYRKSKTVSASYDIYADSTTEHDYLEELKDACGKISNHIVNVDYFDDDLNSYVVIYDKPARSDYAWKRKKTLISGLERYGISAKYISSMENLKMVEIAIADADTVESSSNISASSKSDNFVFYYNRKRMYSGDGTGFARVIEKLCKNEKVNAALQDWCNQFGDPFDFDGTPIDTASVFAQLIEQDFHEQQDDFYVDGSGTGINFECFPESQESVNSASTSAKKSVTASTSADDIYTDDIESILNDAGFFPVYVEKTRTHLGTEFIVNYDTDEHELNDLLFTLENNGYTATVDETTPDGVLLFLEQVDSTPKYLYQVSFGSWVETVEMDDETSDYQEIVDTLIDQLESEGSEGCFVPDNEIDTYPEDEYVVGGNHGRALITNGILDIQPIGWSNDVQASTDIVTM</sequence>
<dbReference type="PATRIC" id="fig|411473.3.peg.248"/>
<protein>
    <submittedName>
        <fullName evidence="1">Uncharacterized protein</fullName>
    </submittedName>
</protein>
<evidence type="ECO:0000313" key="1">
    <source>
        <dbReference type="EMBL" id="ERJ97249.1"/>
    </source>
</evidence>
<proteinExistence type="predicted"/>
<dbReference type="Proteomes" id="UP000016662">
    <property type="component" value="Unassembled WGS sequence"/>
</dbReference>
<gene>
    <name evidence="1" type="ORF">RUMCAL_00321</name>
</gene>
<comment type="caution">
    <text evidence="1">The sequence shown here is derived from an EMBL/GenBank/DDBJ whole genome shotgun (WGS) entry which is preliminary data.</text>
</comment>
<name>U2M681_9FIRM</name>
<dbReference type="STRING" id="411473.RUMCAL_00321"/>
<keyword evidence="2" id="KW-1185">Reference proteome</keyword>
<dbReference type="EMBL" id="AWVF01000031">
    <property type="protein sequence ID" value="ERJ97249.1"/>
    <property type="molecule type" value="Genomic_DNA"/>
</dbReference>
<accession>U2M681</accession>
<dbReference type="HOGENOM" id="CLU_677726_0_0_9"/>
<reference evidence="1 2" key="1">
    <citation type="submission" date="2013-07" db="EMBL/GenBank/DDBJ databases">
        <authorList>
            <person name="Weinstock G."/>
            <person name="Sodergren E."/>
            <person name="Wylie T."/>
            <person name="Fulton L."/>
            <person name="Fulton R."/>
            <person name="Fronick C."/>
            <person name="O'Laughlin M."/>
            <person name="Godfrey J."/>
            <person name="Miner T."/>
            <person name="Herter B."/>
            <person name="Appelbaum E."/>
            <person name="Cordes M."/>
            <person name="Lek S."/>
            <person name="Wollam A."/>
            <person name="Pepin K.H."/>
            <person name="Palsikar V.B."/>
            <person name="Mitreva M."/>
            <person name="Wilson R.K."/>
        </authorList>
    </citation>
    <scope>NUCLEOTIDE SEQUENCE [LARGE SCALE GENOMIC DNA]</scope>
    <source>
        <strain evidence="1 2">ATCC 27760</strain>
    </source>
</reference>
<dbReference type="RefSeq" id="WP_021681926.1">
    <property type="nucleotide sequence ID" value="NZ_KI260389.1"/>
</dbReference>
<organism evidence="1 2">
    <name type="scientific">Ruminococcus callidus ATCC 27760</name>
    <dbReference type="NCBI Taxonomy" id="411473"/>
    <lineage>
        <taxon>Bacteria</taxon>
        <taxon>Bacillati</taxon>
        <taxon>Bacillota</taxon>
        <taxon>Clostridia</taxon>
        <taxon>Eubacteriales</taxon>
        <taxon>Oscillospiraceae</taxon>
        <taxon>Ruminococcus</taxon>
    </lineage>
</organism>
<evidence type="ECO:0000313" key="2">
    <source>
        <dbReference type="Proteomes" id="UP000016662"/>
    </source>
</evidence>